<feature type="transmembrane region" description="Helical" evidence="6">
    <location>
        <begin position="77"/>
        <end position="99"/>
    </location>
</feature>
<dbReference type="InterPro" id="IPR037185">
    <property type="entry name" value="EmrE-like"/>
</dbReference>
<dbReference type="AlphaFoldDB" id="A0A3S4I4E1"/>
<dbReference type="GO" id="GO:0005886">
    <property type="term" value="C:plasma membrane"/>
    <property type="evidence" value="ECO:0007669"/>
    <property type="project" value="UniProtKB-SubCell"/>
</dbReference>
<evidence type="ECO:0000256" key="4">
    <source>
        <dbReference type="ARBA" id="ARBA00022989"/>
    </source>
</evidence>
<dbReference type="EMBL" id="LR134155">
    <property type="protein sequence ID" value="VEA73043.1"/>
    <property type="molecule type" value="Genomic_DNA"/>
</dbReference>
<feature type="transmembrane region" description="Helical" evidence="6">
    <location>
        <begin position="272"/>
        <end position="290"/>
    </location>
</feature>
<feature type="domain" description="EamA" evidence="7">
    <location>
        <begin position="158"/>
        <end position="287"/>
    </location>
</feature>
<dbReference type="PANTHER" id="PTHR42920">
    <property type="entry name" value="OS03G0707200 PROTEIN-RELATED"/>
    <property type="match status" value="1"/>
</dbReference>
<dbReference type="RefSeq" id="WP_128144554.1">
    <property type="nucleotide sequence ID" value="NZ_JANIOS010000011.1"/>
</dbReference>
<comment type="subcellular location">
    <subcellularLocation>
        <location evidence="1">Cell membrane</location>
        <topology evidence="1">Multi-pass membrane protein</topology>
    </subcellularLocation>
</comment>
<feature type="transmembrane region" description="Helical" evidence="6">
    <location>
        <begin position="188"/>
        <end position="205"/>
    </location>
</feature>
<feature type="transmembrane region" description="Helical" evidence="6">
    <location>
        <begin position="20"/>
        <end position="39"/>
    </location>
</feature>
<evidence type="ECO:0000259" key="7">
    <source>
        <dbReference type="Pfam" id="PF00892"/>
    </source>
</evidence>
<reference evidence="8 9" key="1">
    <citation type="submission" date="2018-12" db="EMBL/GenBank/DDBJ databases">
        <authorList>
            <consortium name="Pathogen Informatics"/>
        </authorList>
    </citation>
    <scope>NUCLEOTIDE SEQUENCE [LARGE SCALE GENOMIC DNA]</scope>
    <source>
        <strain evidence="8 9">NCTC9419</strain>
    </source>
</reference>
<evidence type="ECO:0000313" key="9">
    <source>
        <dbReference type="Proteomes" id="UP000271603"/>
    </source>
</evidence>
<dbReference type="PANTHER" id="PTHR42920:SF5">
    <property type="entry name" value="EAMA DOMAIN-CONTAINING PROTEIN"/>
    <property type="match status" value="1"/>
</dbReference>
<protein>
    <submittedName>
        <fullName evidence="8">Putative DMT superfamily transporter inner membrane protein</fullName>
    </submittedName>
</protein>
<feature type="transmembrane region" description="Helical" evidence="6">
    <location>
        <begin position="105"/>
        <end position="122"/>
    </location>
</feature>
<dbReference type="InterPro" id="IPR051258">
    <property type="entry name" value="Diverse_Substrate_Transporter"/>
</dbReference>
<dbReference type="InterPro" id="IPR000620">
    <property type="entry name" value="EamA_dom"/>
</dbReference>
<evidence type="ECO:0000256" key="5">
    <source>
        <dbReference type="ARBA" id="ARBA00023136"/>
    </source>
</evidence>
<evidence type="ECO:0000256" key="1">
    <source>
        <dbReference type="ARBA" id="ARBA00004651"/>
    </source>
</evidence>
<keyword evidence="3 6" id="KW-0812">Transmembrane</keyword>
<dbReference type="Proteomes" id="UP000271603">
    <property type="component" value="Chromosome"/>
</dbReference>
<feature type="transmembrane region" description="Helical" evidence="6">
    <location>
        <begin position="248"/>
        <end position="266"/>
    </location>
</feature>
<evidence type="ECO:0000256" key="3">
    <source>
        <dbReference type="ARBA" id="ARBA00022692"/>
    </source>
</evidence>
<keyword evidence="4 6" id="KW-1133">Transmembrane helix</keyword>
<feature type="transmembrane region" description="Helical" evidence="6">
    <location>
        <begin position="45"/>
        <end position="65"/>
    </location>
</feature>
<name>A0A3S4I4E1_SERRU</name>
<feature type="transmembrane region" description="Helical" evidence="6">
    <location>
        <begin position="217"/>
        <end position="236"/>
    </location>
</feature>
<feature type="domain" description="EamA" evidence="7">
    <location>
        <begin position="21"/>
        <end position="145"/>
    </location>
</feature>
<feature type="transmembrane region" description="Helical" evidence="6">
    <location>
        <begin position="129"/>
        <end position="148"/>
    </location>
</feature>
<proteinExistence type="predicted"/>
<organism evidence="8 9">
    <name type="scientific">Serratia rubidaea</name>
    <name type="common">Serratia marinorubra</name>
    <dbReference type="NCBI Taxonomy" id="61652"/>
    <lineage>
        <taxon>Bacteria</taxon>
        <taxon>Pseudomonadati</taxon>
        <taxon>Pseudomonadota</taxon>
        <taxon>Gammaproteobacteria</taxon>
        <taxon>Enterobacterales</taxon>
        <taxon>Yersiniaceae</taxon>
        <taxon>Serratia</taxon>
    </lineage>
</organism>
<evidence type="ECO:0000256" key="2">
    <source>
        <dbReference type="ARBA" id="ARBA00022475"/>
    </source>
</evidence>
<accession>A0A3S4I4E1</accession>
<feature type="transmembrane region" description="Helical" evidence="6">
    <location>
        <begin position="160"/>
        <end position="181"/>
    </location>
</feature>
<gene>
    <name evidence="8" type="ORF">NCTC9419_04662</name>
</gene>
<evidence type="ECO:0000256" key="6">
    <source>
        <dbReference type="SAM" id="Phobius"/>
    </source>
</evidence>
<dbReference type="Pfam" id="PF00892">
    <property type="entry name" value="EamA"/>
    <property type="match status" value="2"/>
</dbReference>
<evidence type="ECO:0000313" key="8">
    <source>
        <dbReference type="EMBL" id="VEA73043.1"/>
    </source>
</evidence>
<dbReference type="SUPFAM" id="SSF103481">
    <property type="entry name" value="Multidrug resistance efflux transporter EmrE"/>
    <property type="match status" value="2"/>
</dbReference>
<keyword evidence="5 6" id="KW-0472">Membrane</keyword>
<sequence>MSKTSSTPGLWLKIRPQEAILIVITMIWGGTFLAIHHAMTVSGPFFFVGLRFGTAALALTLFSLNSLRGLTWYECKAGMLIGVTIAVGYSLQSIGLQTISSSQSAFITAMYVPMVPLLQWLVLKRFPGLMAWVGILLAFSGLMLLAGPSNSEVSFSLGETVTLIGTVAVAAEIILIGAYAGKVNVRRVTVVQLATASLLSFLMMLPSGEAVPAYSDYLLYCAVGLGIASALIQLTMNWAQRSISPTRATVIYAGEPVWAGVVGRIAGERLPGAALLGGALIVLGVIVSELRIRRKKKREAVAES</sequence>
<dbReference type="STRING" id="61652.AXX16_3381"/>
<keyword evidence="2" id="KW-1003">Cell membrane</keyword>